<reference evidence="1" key="1">
    <citation type="submission" date="2023-07" db="EMBL/GenBank/DDBJ databases">
        <title>Sequencing the genomes of 1000 actinobacteria strains.</title>
        <authorList>
            <person name="Klenk H.-P."/>
        </authorList>
    </citation>
    <scope>NUCLEOTIDE SEQUENCE</scope>
    <source>
        <strain evidence="1">DSM 45977</strain>
    </source>
</reference>
<evidence type="ECO:0000313" key="1">
    <source>
        <dbReference type="EMBL" id="MDR7303596.1"/>
    </source>
</evidence>
<protein>
    <submittedName>
        <fullName evidence="1">Uncharacterized protein</fullName>
    </submittedName>
</protein>
<comment type="caution">
    <text evidence="1">The sequence shown here is derived from an EMBL/GenBank/DDBJ whole genome shotgun (WGS) entry which is preliminary data.</text>
</comment>
<gene>
    <name evidence="1" type="ORF">JOF55_003777</name>
</gene>
<keyword evidence="2" id="KW-1185">Reference proteome</keyword>
<dbReference type="AlphaFoldDB" id="A0AAE4CNL3"/>
<name>A0AAE4CNL3_9ACTN</name>
<sequence length="68" mass="7298">MNAEETVNLCAEDTEIFAHAFGASQVTRKTEASYVVYEHPILPDAHPSGDFLARGACGTTQPENDCVA</sequence>
<evidence type="ECO:0000313" key="2">
    <source>
        <dbReference type="Proteomes" id="UP001180845"/>
    </source>
</evidence>
<organism evidence="1 2">
    <name type="scientific">Haloactinomyces albus</name>
    <dbReference type="NCBI Taxonomy" id="1352928"/>
    <lineage>
        <taxon>Bacteria</taxon>
        <taxon>Bacillati</taxon>
        <taxon>Actinomycetota</taxon>
        <taxon>Actinomycetes</taxon>
        <taxon>Actinopolysporales</taxon>
        <taxon>Actinopolysporaceae</taxon>
        <taxon>Haloactinomyces</taxon>
    </lineage>
</organism>
<accession>A0AAE4CNL3</accession>
<dbReference type="Proteomes" id="UP001180845">
    <property type="component" value="Unassembled WGS sequence"/>
</dbReference>
<proteinExistence type="predicted"/>
<dbReference type="EMBL" id="JAVDXW010000001">
    <property type="protein sequence ID" value="MDR7303596.1"/>
    <property type="molecule type" value="Genomic_DNA"/>
</dbReference>